<dbReference type="AlphaFoldDB" id="A0A941EPX4"/>
<evidence type="ECO:0000313" key="1">
    <source>
        <dbReference type="EMBL" id="MBR7835757.1"/>
    </source>
</evidence>
<reference evidence="1" key="1">
    <citation type="submission" date="2021-04" db="EMBL/GenBank/DDBJ databases">
        <title>Genome based classification of Actinospica acidithermotolerans sp. nov., an actinobacterium isolated from an Indonesian hot spring.</title>
        <authorList>
            <person name="Kusuma A.B."/>
            <person name="Putra K.E."/>
            <person name="Nafisah S."/>
            <person name="Loh J."/>
            <person name="Nouioui I."/>
            <person name="Goodfellow M."/>
        </authorList>
    </citation>
    <scope>NUCLEOTIDE SEQUENCE</scope>
    <source>
        <strain evidence="1">CSCA 57</strain>
    </source>
</reference>
<dbReference type="Pfam" id="PF13384">
    <property type="entry name" value="HTH_23"/>
    <property type="match status" value="1"/>
</dbReference>
<gene>
    <name evidence="1" type="ORF">KDL01_20965</name>
</gene>
<dbReference type="Proteomes" id="UP000675781">
    <property type="component" value="Unassembled WGS sequence"/>
</dbReference>
<dbReference type="SUPFAM" id="SSF46689">
    <property type="entry name" value="Homeodomain-like"/>
    <property type="match status" value="1"/>
</dbReference>
<accession>A0A941EPX4</accession>
<name>A0A941EPX4_9ACTN</name>
<sequence>MTDRLGEAAVREIIEARQAGMKLKDVAKRYGISESSVKRIIASGGAPRSKYSQADETLY</sequence>
<organism evidence="1 2">
    <name type="scientific">Actinospica durhamensis</name>
    <dbReference type="NCBI Taxonomy" id="1508375"/>
    <lineage>
        <taxon>Bacteria</taxon>
        <taxon>Bacillati</taxon>
        <taxon>Actinomycetota</taxon>
        <taxon>Actinomycetes</taxon>
        <taxon>Catenulisporales</taxon>
        <taxon>Actinospicaceae</taxon>
        <taxon>Actinospica</taxon>
    </lineage>
</organism>
<comment type="caution">
    <text evidence="1">The sequence shown here is derived from an EMBL/GenBank/DDBJ whole genome shotgun (WGS) entry which is preliminary data.</text>
</comment>
<dbReference type="Gene3D" id="1.10.10.60">
    <property type="entry name" value="Homeodomain-like"/>
    <property type="match status" value="1"/>
</dbReference>
<evidence type="ECO:0000313" key="2">
    <source>
        <dbReference type="Proteomes" id="UP000675781"/>
    </source>
</evidence>
<proteinExistence type="predicted"/>
<dbReference type="EMBL" id="JAGSOG010000108">
    <property type="protein sequence ID" value="MBR7835757.1"/>
    <property type="molecule type" value="Genomic_DNA"/>
</dbReference>
<protein>
    <submittedName>
        <fullName evidence="1">Helix-turn-helix domain-containing protein</fullName>
    </submittedName>
</protein>
<keyword evidence="2" id="KW-1185">Reference proteome</keyword>
<dbReference type="InterPro" id="IPR009057">
    <property type="entry name" value="Homeodomain-like_sf"/>
</dbReference>
<dbReference type="RefSeq" id="WP_212530249.1">
    <property type="nucleotide sequence ID" value="NZ_JAGSOG010000108.1"/>
</dbReference>